<organism evidence="1 2">
    <name type="scientific">Sorangium cellulosum</name>
    <name type="common">Polyangium cellulosum</name>
    <dbReference type="NCBI Taxonomy" id="56"/>
    <lineage>
        <taxon>Bacteria</taxon>
        <taxon>Pseudomonadati</taxon>
        <taxon>Myxococcota</taxon>
        <taxon>Polyangia</taxon>
        <taxon>Polyangiales</taxon>
        <taxon>Polyangiaceae</taxon>
        <taxon>Sorangium</taxon>
    </lineage>
</organism>
<sequence>MSELIHLLRQGAPIARLAEHLDGLTHEARLGALSTTSRADQRALYVAAAQSPALTLDFFVPDGTPPRVAVHHKGRNSLPLPSPFRFFEKRFALPEDGGARLFGYNEGVTRSWVGPGFFVALPTAGNPVWQERGAIVIDYFQVPDGPVPDGWPPVVPNSKGLQSFVYDGTRDFMRRVSQHVSIGAAYKGEKSLDHYFTLCREPSVG</sequence>
<gene>
    <name evidence="1" type="ORF">BE08_35045</name>
</gene>
<name>A0A150PVD6_SORCE</name>
<evidence type="ECO:0000313" key="2">
    <source>
        <dbReference type="Proteomes" id="UP000075420"/>
    </source>
</evidence>
<dbReference type="AlphaFoldDB" id="A0A150PVD6"/>
<comment type="caution">
    <text evidence="1">The sequence shown here is derived from an EMBL/GenBank/DDBJ whole genome shotgun (WGS) entry which is preliminary data.</text>
</comment>
<dbReference type="Proteomes" id="UP000075420">
    <property type="component" value="Unassembled WGS sequence"/>
</dbReference>
<reference evidence="1 2" key="1">
    <citation type="submission" date="2014-02" db="EMBL/GenBank/DDBJ databases">
        <title>The small core and large imbalanced accessory genome model reveals a collaborative survival strategy of Sorangium cellulosum strains in nature.</title>
        <authorList>
            <person name="Han K."/>
            <person name="Peng R."/>
            <person name="Blom J."/>
            <person name="Li Y.-Z."/>
        </authorList>
    </citation>
    <scope>NUCLEOTIDE SEQUENCE [LARGE SCALE GENOMIC DNA]</scope>
    <source>
        <strain evidence="1 2">So0157-25</strain>
    </source>
</reference>
<accession>A0A150PVD6</accession>
<evidence type="ECO:0000313" key="1">
    <source>
        <dbReference type="EMBL" id="KYF59685.1"/>
    </source>
</evidence>
<protein>
    <submittedName>
        <fullName evidence="1">Uncharacterized protein</fullName>
    </submittedName>
</protein>
<proteinExistence type="predicted"/>
<dbReference type="EMBL" id="JELY01000345">
    <property type="protein sequence ID" value="KYF59685.1"/>
    <property type="molecule type" value="Genomic_DNA"/>
</dbReference>